<feature type="transmembrane region" description="Helical" evidence="1">
    <location>
        <begin position="79"/>
        <end position="103"/>
    </location>
</feature>
<keyword evidence="1" id="KW-0472">Membrane</keyword>
<evidence type="ECO:0000313" key="2">
    <source>
        <dbReference type="EMBL" id="PEH39120.1"/>
    </source>
</evidence>
<sequence length="112" mass="12236">MMDVLDWLLVLAVALGLTFAFCRRARLAWPDAGERRRRRHAARLLSLAVAGLWAAALIVTQGVLAPFDWLDAPALPPVPALLLAALLCVALSACCASLGWRLLRPRRLFSAH</sequence>
<keyword evidence="1" id="KW-1133">Transmembrane helix</keyword>
<dbReference type="RefSeq" id="WP_096749445.1">
    <property type="nucleotide sequence ID" value="NZ_CADEPO010000004.1"/>
</dbReference>
<reference evidence="3" key="1">
    <citation type="submission" date="2017-09" db="EMBL/GenBank/DDBJ databases">
        <title>FDA dAtabase for Regulatory Grade micrObial Sequences (FDA-ARGOS): Supporting development and validation of Infectious Disease Dx tests.</title>
        <authorList>
            <person name="Minogue T."/>
            <person name="Wolcott M."/>
            <person name="Wasieloski L."/>
            <person name="Aguilar W."/>
            <person name="Moore D."/>
            <person name="Tallon L."/>
            <person name="Sadzewicz L."/>
            <person name="Ott S."/>
            <person name="Zhao X."/>
            <person name="Nagaraj S."/>
            <person name="Vavikolanu K."/>
            <person name="Aluvathingal J."/>
            <person name="Nadendla S."/>
            <person name="Sichtig H."/>
        </authorList>
    </citation>
    <scope>NUCLEOTIDE SEQUENCE [LARGE SCALE GENOMIC DNA]</scope>
    <source>
        <strain evidence="3">FDAARGOS_390</strain>
    </source>
</reference>
<organism evidence="2 3">
    <name type="scientific">Burkholderia gladioli</name>
    <name type="common">Pseudomonas marginata</name>
    <name type="synonym">Phytomonas marginata</name>
    <dbReference type="NCBI Taxonomy" id="28095"/>
    <lineage>
        <taxon>Bacteria</taxon>
        <taxon>Pseudomonadati</taxon>
        <taxon>Pseudomonadota</taxon>
        <taxon>Betaproteobacteria</taxon>
        <taxon>Burkholderiales</taxon>
        <taxon>Burkholderiaceae</taxon>
        <taxon>Burkholderia</taxon>
    </lineage>
</organism>
<name>A0A2A7S7B1_BURGA</name>
<evidence type="ECO:0000256" key="1">
    <source>
        <dbReference type="SAM" id="Phobius"/>
    </source>
</evidence>
<comment type="caution">
    <text evidence="2">The sequence shown here is derived from an EMBL/GenBank/DDBJ whole genome shotgun (WGS) entry which is preliminary data.</text>
</comment>
<dbReference type="AlphaFoldDB" id="A0A2A7S7B1"/>
<feature type="transmembrane region" description="Helical" evidence="1">
    <location>
        <begin position="6"/>
        <end position="23"/>
    </location>
</feature>
<protein>
    <submittedName>
        <fullName evidence="2">Uncharacterized protein</fullName>
    </submittedName>
</protein>
<accession>A0A2A7S7B1</accession>
<gene>
    <name evidence="2" type="ORF">CRM94_32950</name>
</gene>
<dbReference type="Proteomes" id="UP000220629">
    <property type="component" value="Unassembled WGS sequence"/>
</dbReference>
<dbReference type="EMBL" id="PDDY01000004">
    <property type="protein sequence ID" value="PEH39120.1"/>
    <property type="molecule type" value="Genomic_DNA"/>
</dbReference>
<proteinExistence type="predicted"/>
<feature type="transmembrane region" description="Helical" evidence="1">
    <location>
        <begin position="44"/>
        <end position="67"/>
    </location>
</feature>
<keyword evidence="1" id="KW-0812">Transmembrane</keyword>
<evidence type="ECO:0000313" key="3">
    <source>
        <dbReference type="Proteomes" id="UP000220629"/>
    </source>
</evidence>